<dbReference type="Gene3D" id="3.30.530.20">
    <property type="match status" value="1"/>
</dbReference>
<name>A0A146K595_9EUKA</name>
<evidence type="ECO:0008006" key="2">
    <source>
        <dbReference type="Google" id="ProtNLM"/>
    </source>
</evidence>
<dbReference type="InterPro" id="IPR023393">
    <property type="entry name" value="START-like_dom_sf"/>
</dbReference>
<dbReference type="SUPFAM" id="SSF55961">
    <property type="entry name" value="Bet v1-like"/>
    <property type="match status" value="1"/>
</dbReference>
<sequence>AIKYDVPESKFQALSGVVTIQKSLLQCVQQCFKTNVNIDQNSSKLDLESVVFQKMYFLNQDDEQKFKELVEDGRLQDFCFAMHNCTRSPSPMIVSHRDFIVIGCLKVKEQHASIVFESIDYNETVKGVVRGKILNLHQIFTKIDDSKTEVFQFSVGDPCGNVPAWIYNAALDSRNDILINLKTQTE</sequence>
<feature type="non-terminal residue" evidence="1">
    <location>
        <position position="1"/>
    </location>
</feature>
<protein>
    <recommendedName>
        <fullName evidence="2">START domain-containing protein</fullName>
    </recommendedName>
</protein>
<accession>A0A146K595</accession>
<dbReference type="AlphaFoldDB" id="A0A146K595"/>
<proteinExistence type="predicted"/>
<organism evidence="1">
    <name type="scientific">Trepomonas sp. PC1</name>
    <dbReference type="NCBI Taxonomy" id="1076344"/>
    <lineage>
        <taxon>Eukaryota</taxon>
        <taxon>Metamonada</taxon>
        <taxon>Diplomonadida</taxon>
        <taxon>Hexamitidae</taxon>
        <taxon>Hexamitinae</taxon>
        <taxon>Trepomonas</taxon>
    </lineage>
</organism>
<reference evidence="1" key="1">
    <citation type="submission" date="2015-07" db="EMBL/GenBank/DDBJ databases">
        <title>Adaptation to a free-living lifestyle via gene acquisitions in the diplomonad Trepomonas sp. PC1.</title>
        <authorList>
            <person name="Xu F."/>
            <person name="Jerlstrom-Hultqvist J."/>
            <person name="Kolisko M."/>
            <person name="Simpson A.G.B."/>
            <person name="Roger A.J."/>
            <person name="Svard S.G."/>
            <person name="Andersson J.O."/>
        </authorList>
    </citation>
    <scope>NUCLEOTIDE SEQUENCE</scope>
    <source>
        <strain evidence="1">PC1</strain>
    </source>
</reference>
<evidence type="ECO:0000313" key="1">
    <source>
        <dbReference type="EMBL" id="JAP92062.1"/>
    </source>
</evidence>
<gene>
    <name evidence="1" type="ORF">TPC1_16112</name>
</gene>
<dbReference type="EMBL" id="GDID01004544">
    <property type="protein sequence ID" value="JAP92062.1"/>
    <property type="molecule type" value="Transcribed_RNA"/>
</dbReference>
<feature type="non-terminal residue" evidence="1">
    <location>
        <position position="186"/>
    </location>
</feature>